<dbReference type="GO" id="GO:0035251">
    <property type="term" value="F:UDP-glucosyltransferase activity"/>
    <property type="evidence" value="ECO:0007669"/>
    <property type="project" value="TreeGrafter"/>
</dbReference>
<evidence type="ECO:0000256" key="1">
    <source>
        <dbReference type="ARBA" id="ARBA00009995"/>
    </source>
</evidence>
<feature type="compositionally biased region" description="Low complexity" evidence="2">
    <location>
        <begin position="1"/>
        <end position="51"/>
    </location>
</feature>
<dbReference type="PANTHER" id="PTHR48047">
    <property type="entry name" value="GLYCOSYLTRANSFERASE"/>
    <property type="match status" value="1"/>
</dbReference>
<feature type="region of interest" description="Disordered" evidence="2">
    <location>
        <begin position="1"/>
        <end position="76"/>
    </location>
</feature>
<gene>
    <name evidence="3" type="ORF">BAE44_0004465</name>
</gene>
<evidence type="ECO:0000256" key="2">
    <source>
        <dbReference type="SAM" id="MobiDB-lite"/>
    </source>
</evidence>
<evidence type="ECO:0000313" key="3">
    <source>
        <dbReference type="EMBL" id="OEL34517.1"/>
    </source>
</evidence>
<organism evidence="3 4">
    <name type="scientific">Dichanthelium oligosanthes</name>
    <dbReference type="NCBI Taxonomy" id="888268"/>
    <lineage>
        <taxon>Eukaryota</taxon>
        <taxon>Viridiplantae</taxon>
        <taxon>Streptophyta</taxon>
        <taxon>Embryophyta</taxon>
        <taxon>Tracheophyta</taxon>
        <taxon>Spermatophyta</taxon>
        <taxon>Magnoliopsida</taxon>
        <taxon>Liliopsida</taxon>
        <taxon>Poales</taxon>
        <taxon>Poaceae</taxon>
        <taxon>PACMAD clade</taxon>
        <taxon>Panicoideae</taxon>
        <taxon>Panicodae</taxon>
        <taxon>Paniceae</taxon>
        <taxon>Dichantheliinae</taxon>
        <taxon>Dichanthelium</taxon>
    </lineage>
</organism>
<dbReference type="AlphaFoldDB" id="A0A1E5WAW0"/>
<comment type="caution">
    <text evidence="3">The sequence shown here is derived from an EMBL/GenBank/DDBJ whole genome shotgun (WGS) entry which is preliminary data.</text>
</comment>
<evidence type="ECO:0000313" key="4">
    <source>
        <dbReference type="Proteomes" id="UP000095767"/>
    </source>
</evidence>
<keyword evidence="4" id="KW-1185">Reference proteome</keyword>
<dbReference type="OrthoDB" id="1718172at2759"/>
<reference evidence="3 4" key="1">
    <citation type="submission" date="2016-09" db="EMBL/GenBank/DDBJ databases">
        <title>The draft genome of Dichanthelium oligosanthes: A C3 panicoid grass species.</title>
        <authorList>
            <person name="Studer A.J."/>
            <person name="Schnable J.C."/>
            <person name="Brutnell T.P."/>
        </authorList>
    </citation>
    <scope>NUCLEOTIDE SEQUENCE [LARGE SCALE GENOMIC DNA]</scope>
    <source>
        <strain evidence="4">cv. Kellogg 1175</strain>
        <tissue evidence="3">Leaf</tissue>
    </source>
</reference>
<accession>A0A1E5WAW0</accession>
<dbReference type="EMBL" id="LWDX02015170">
    <property type="protein sequence ID" value="OEL34517.1"/>
    <property type="molecule type" value="Genomic_DNA"/>
</dbReference>
<feature type="compositionally biased region" description="Low complexity" evidence="2">
    <location>
        <begin position="58"/>
        <end position="74"/>
    </location>
</feature>
<proteinExistence type="inferred from homology"/>
<comment type="similarity">
    <text evidence="1">Belongs to the UDP-glycosyltransferase family.</text>
</comment>
<protein>
    <submittedName>
        <fullName evidence="3">Uncharacterized protein</fullName>
    </submittedName>
</protein>
<name>A0A1E5WAW0_9POAL</name>
<dbReference type="PANTHER" id="PTHR48047:SF174">
    <property type="entry name" value="GLYCOSYLTRANSFERASE"/>
    <property type="match status" value="1"/>
</dbReference>
<dbReference type="Gene3D" id="3.40.50.2000">
    <property type="entry name" value="Glycogen Phosphorylase B"/>
    <property type="match status" value="1"/>
</dbReference>
<dbReference type="SUPFAM" id="SSF53756">
    <property type="entry name" value="UDP-Glycosyltransferase/glycogen phosphorylase"/>
    <property type="match status" value="1"/>
</dbReference>
<sequence>MAASCLTSPSSRSSRKATPSRSSTSPASSAAGGSPPSRSSPPRATRRSSAPRWPPVPGTRRAPSSSTRSRTAGGECAEGVASASSFAAFAEATSPLRRVFEEALAAMRPPASLLVADGFLYWASPSVSFLGTSAFAHVVREACVRDKPGASAARQGGAGDGAFTGTYTVPEFPHLQFSIGDLGPPPRPLIELDAKMAAAIAASQGIIMNTFYDLEGRYVEHWNRHIGPRAWPVGPLCLARQSSSSVDHAYASRPPWML</sequence>
<dbReference type="STRING" id="888268.A0A1E5WAW0"/>
<dbReference type="Proteomes" id="UP000095767">
    <property type="component" value="Unassembled WGS sequence"/>
</dbReference>